<dbReference type="EMBL" id="CADCWF010000043">
    <property type="protein sequence ID" value="CAA9541069.1"/>
    <property type="molecule type" value="Genomic_DNA"/>
</dbReference>
<dbReference type="AlphaFoldDB" id="A0A6J4U7Y2"/>
<feature type="region of interest" description="Disordered" evidence="1">
    <location>
        <begin position="1"/>
        <end position="125"/>
    </location>
</feature>
<accession>A0A6J4U7Y2</accession>
<evidence type="ECO:0000313" key="2">
    <source>
        <dbReference type="EMBL" id="CAA9541069.1"/>
    </source>
</evidence>
<organism evidence="2">
    <name type="scientific">uncultured Thermomicrobiales bacterium</name>
    <dbReference type="NCBI Taxonomy" id="1645740"/>
    <lineage>
        <taxon>Bacteria</taxon>
        <taxon>Pseudomonadati</taxon>
        <taxon>Thermomicrobiota</taxon>
        <taxon>Thermomicrobia</taxon>
        <taxon>Thermomicrobiales</taxon>
        <taxon>environmental samples</taxon>
    </lineage>
</organism>
<feature type="non-terminal residue" evidence="2">
    <location>
        <position position="125"/>
    </location>
</feature>
<gene>
    <name evidence="2" type="ORF">AVDCRST_MAG59-838</name>
</gene>
<reference evidence="2" key="1">
    <citation type="submission" date="2020-02" db="EMBL/GenBank/DDBJ databases">
        <authorList>
            <person name="Meier V. D."/>
        </authorList>
    </citation>
    <scope>NUCLEOTIDE SEQUENCE</scope>
    <source>
        <strain evidence="2">AVDCRST_MAG59</strain>
    </source>
</reference>
<feature type="compositionally biased region" description="Low complexity" evidence="1">
    <location>
        <begin position="1"/>
        <end position="10"/>
    </location>
</feature>
<feature type="compositionally biased region" description="Basic residues" evidence="1">
    <location>
        <begin position="30"/>
        <end position="57"/>
    </location>
</feature>
<proteinExistence type="predicted"/>
<feature type="compositionally biased region" description="Basic residues" evidence="1">
    <location>
        <begin position="80"/>
        <end position="99"/>
    </location>
</feature>
<name>A0A6J4U7Y2_9BACT</name>
<protein>
    <submittedName>
        <fullName evidence="2">Uncharacterized protein</fullName>
    </submittedName>
</protein>
<feature type="non-terminal residue" evidence="2">
    <location>
        <position position="1"/>
    </location>
</feature>
<evidence type="ECO:0000256" key="1">
    <source>
        <dbReference type="SAM" id="MobiDB-lite"/>
    </source>
</evidence>
<sequence>APRLPGVADGRPGRRRRRHGHAGADGGVRPRGRRAVPRPRRPRARGLPRLRLGRARRQGVPQPGRRQGDGRRRAAGQPRRPPRRQHRPARRRLRHRPRRDRPLGEALGVRRRSRNGGGADRGGTV</sequence>
<feature type="compositionally biased region" description="Gly residues" evidence="1">
    <location>
        <begin position="115"/>
        <end position="125"/>
    </location>
</feature>